<dbReference type="FunFam" id="1.10.150.20:FF:000011">
    <property type="entry name" value="exonuclease 1"/>
    <property type="match status" value="1"/>
</dbReference>
<feature type="region of interest" description="Disordered" evidence="14">
    <location>
        <begin position="523"/>
        <end position="592"/>
    </location>
</feature>
<dbReference type="SUPFAM" id="SSF47807">
    <property type="entry name" value="5' to 3' exonuclease, C-terminal subdomain"/>
    <property type="match status" value="1"/>
</dbReference>
<dbReference type="PRINTS" id="PR00853">
    <property type="entry name" value="XPGRADSUPER"/>
</dbReference>
<evidence type="ECO:0000256" key="4">
    <source>
        <dbReference type="ARBA" id="ARBA00022722"/>
    </source>
</evidence>
<evidence type="ECO:0000256" key="7">
    <source>
        <dbReference type="ARBA" id="ARBA00022801"/>
    </source>
</evidence>
<dbReference type="InterPro" id="IPR006084">
    <property type="entry name" value="XPG/Rad2"/>
</dbReference>
<evidence type="ECO:0000256" key="6">
    <source>
        <dbReference type="ARBA" id="ARBA00022763"/>
    </source>
</evidence>
<keyword evidence="13" id="KW-0539">Nucleus</keyword>
<evidence type="ECO:0000256" key="5">
    <source>
        <dbReference type="ARBA" id="ARBA00022723"/>
    </source>
</evidence>
<feature type="region of interest" description="Disordered" evidence="14">
    <location>
        <begin position="654"/>
        <end position="738"/>
    </location>
</feature>
<feature type="region of interest" description="Disordered" evidence="14">
    <location>
        <begin position="347"/>
        <end position="370"/>
    </location>
</feature>
<evidence type="ECO:0000256" key="13">
    <source>
        <dbReference type="ARBA" id="ARBA00023242"/>
    </source>
</evidence>
<feature type="compositionally biased region" description="Acidic residues" evidence="14">
    <location>
        <begin position="2357"/>
        <end position="2372"/>
    </location>
</feature>
<evidence type="ECO:0000259" key="15">
    <source>
        <dbReference type="SMART" id="SM00484"/>
    </source>
</evidence>
<feature type="region of interest" description="Disordered" evidence="14">
    <location>
        <begin position="1809"/>
        <end position="1830"/>
    </location>
</feature>
<feature type="compositionally biased region" description="Basic and acidic residues" evidence="14">
    <location>
        <begin position="2004"/>
        <end position="2016"/>
    </location>
</feature>
<feature type="region of interest" description="Disordered" evidence="14">
    <location>
        <begin position="1362"/>
        <end position="1392"/>
    </location>
</feature>
<feature type="compositionally biased region" description="Basic and acidic residues" evidence="14">
    <location>
        <begin position="1563"/>
        <end position="1576"/>
    </location>
</feature>
<feature type="compositionally biased region" description="Acidic residues" evidence="14">
    <location>
        <begin position="2280"/>
        <end position="2292"/>
    </location>
</feature>
<dbReference type="GO" id="GO:0005634">
    <property type="term" value="C:nucleus"/>
    <property type="evidence" value="ECO:0007669"/>
    <property type="project" value="UniProtKB-SubCell"/>
</dbReference>
<feature type="compositionally biased region" description="Low complexity" evidence="14">
    <location>
        <begin position="1373"/>
        <end position="1392"/>
    </location>
</feature>
<keyword evidence="11" id="KW-0238">DNA-binding</keyword>
<evidence type="ECO:0000256" key="11">
    <source>
        <dbReference type="ARBA" id="ARBA00023125"/>
    </source>
</evidence>
<dbReference type="InterPro" id="IPR037315">
    <property type="entry name" value="EXO1_H3TH"/>
</dbReference>
<feature type="domain" description="XPG-I" evidence="15">
    <location>
        <begin position="138"/>
        <end position="208"/>
    </location>
</feature>
<feature type="compositionally biased region" description="Low complexity" evidence="14">
    <location>
        <begin position="1647"/>
        <end position="1666"/>
    </location>
</feature>
<feature type="domain" description="XPG N-terminal" evidence="16">
    <location>
        <begin position="1"/>
        <end position="99"/>
    </location>
</feature>
<sequence length="2473" mass="263615">MGIGGLLPLLKEVQKACHVKEWAGKRVAVDSYVWLHRGAYGCAEDLALGRPTTKYVNYAMHRVRMLKHYGVTPVMVFDGGLLPSKMGTEDERERRRSDALAKGNAFRAEGKGAQARECYVKAVDVTPAMAYQLIKALKAEGVEYVVAPYEADPQLAYLEKSGHVDAVITEDSDLLVFGCRNVIFKLDGEGLGTLICRDDFAKCREYNLAGWSDAEFRHMAILSGCDYLDSVAGLGLKTAHKLLRKYKTPEKVIQFVRLEGNLNVPRTYLDDFRRAELTFLHQHVFDPRTQALTHLSPLPVGKTVDDLPFIGPLLEADFARGIARGEIDPITKQAMIDLVPDYAPAALGSTRSAPPKSNSAQTSANNRGATAAAASGSGTILSFFSRQAAAPTAINPVKVVKASARVSLVETRKENVPPTGPSEEPKRVSKFFGGSASKGKAAAMDIADAAPQRVDVVTAGALLRTEADEARIEIEQGQDDDCDDLEAEAALRDIELCVELHSQSDRSPITPSAQEVAGLEHGDAQNKVDKELSPHSRDADEQTRRKVESVAPSPALKTPSPVKTSRQSDRPDECSEDGGISSPACSTSAQAGWQPMAANSPDILSSPIAAKARSPVELLVPKTEADLKPAQAVSPPFPLTSDPIVLSSDADIDAACTNSTPRPPKRSPRPPKGRKSSPLSSRGKAKAGPVREGRVSSLAVWEDTPRARPEVPLKVPSSGGQKRKKRSVEEEAPEGASDAVKAVAASWRAKFMLPAASKVCAPLSTSSSAPRFISLTNALQTPQQTMRGGSKLPPTPQTAPTPGAPTVGTRPADKRLAKAGAAVRLPLSPRSVNPVSKRSASLVLDKTNPESRVDLGSPPKKRRTVSALDVSSAQSSDALESPSSSSPAAVTNPRLLAFKFSGFYRLCNPSRVPPNAQRSFKVSSLSAAGVPQDFRDAFSNAICRWDIATAPAGKLFTSPMGEPPLLLHGWFAAVAPSTLAGDRELAIVLYGRVEANPGVVDDRPSALQLVKRLGTDAFRTGTADEARTVKLVGVLARERAVAADCIAGVDEVVINTFKTGISPHYEFLLRAAREQKPHKVNLRAAFPPPARSTVSEPTPVQAPAPSRRPRTSLTPSLLDLGSDYQRPAGAPGSMHELAEGLRRARQLRRPLSVQRVADKAPEPRTLPDRDAGWSPARKQPVEVPKEAPRKPADRSTPQLVEGADTVPMNTGAAESAEDLDKASRVAEAESSITAVENREVDIKEVSQSPATTKEQESGSKIGEGAPADVEPATAPALVQIDCRPKSVKQALAVTVLRFFLSSRSEPTAGPPTSASASTAQRVPSQRTGPVEPEAIVAPTRPRRLSEPISRFQASMASLLSLSEQMSKQSTEQAAPDVSVAAPAPAVQAPPAEIAADAAPMELDDKEGDMAAEENVADAPVSAAKGDEAVEQGPAPANTDAEDVDMKAVAEPSSEAAKAALVDREDAPEIEKVMPAEVATESAEAEPAIVKPRPVSLARVEPPSSDRHSSLDPMPVRSSQGFSSMYSDESDHEANDSADATAHEISAFLERDLASSVVDEDDFADRSERPPTAEQKPETIPVVEAVAQAETATAQAPPNEHVAEESSPEHDLEASRPPPSLAAQPLGQTAQRAADQAVTEAGAPPPLQAEEAAPAPVSPPVQAAEASRAGSDSQRPASPLPETTSAPRIKPIPPATVSQVTLAGEELPTAGPSGSQEVSPGREADPEIDGAASTDPAADLARPKSAEPVLQEADKIAPLLEPIAVETNGSTATEERASTHAGLTVQQQVDDDDTYYAPLEDKSMYFAEATEASSHDISSEVKQEEAGRDEQAHLAAAAFESSFGGPFVYQVSKAHPTASRLTLTPESPFQGEISVEETFDPAAVEKVYPNDPVLQGDLDDITDRGVLEALAALRSSPAVSVTSETTPRQPVRKSGSKRTTPRRPQSARTTESQGRAVPPTTTPPASNGVTPSASSSPTKRRRPPVDDFILEIFPLKSPRSPKKRSQLEKRSEKRPESPPRAPVASTSKVTLDEPAANRTRPLAPNELHKVAPAKPVEPVVRASHSPAAASAPLPVARSPSLERVNAGRRASNDYESDSDDPLAAPARPRKKRVSNGMPKQTAKRSRPLPERQSQLSEEESQDSDRAVARELLPAARAPQRPAELEAQVARPTPPPAKRRLSEGADVGVRPVPKRPRATSSTEPRRRPSLAGKGQPIQRRNGVPRIPPPPHGEISSPLPLAASRDDSDSLNRSAARTAPSTGQSVRHESRKRRHSDLVSPPLDDDDEDDDVDDTQDARLSHRRASGIAGHSEPSKAQAPRASSRPAERTVAARDGNVRDRHPRPTTSSPGVGDVIHAIEEDEVEPVEAGEEAEPVEVKTPAKARKRAKKRKPLNMPRYKGRKRATPRQPQARPRSPTPEETPSPEPTPPPQQQQQDVDAHAPAAKRRQKESIGGGNRRGSSQRARQAYDEGEWEG</sequence>
<dbReference type="Gene3D" id="1.10.150.20">
    <property type="entry name" value="5' to 3' exonuclease, C-terminal subdomain"/>
    <property type="match status" value="1"/>
</dbReference>
<comment type="subcellular location">
    <subcellularLocation>
        <location evidence="2">Nucleus</location>
    </subcellularLocation>
</comment>
<accession>A0A9P7BAL0</accession>
<dbReference type="CDD" id="cd09908">
    <property type="entry name" value="H3TH_EXO1"/>
    <property type="match status" value="1"/>
</dbReference>
<keyword evidence="7" id="KW-0378">Hydrolase</keyword>
<feature type="compositionally biased region" description="Low complexity" evidence="14">
    <location>
        <begin position="2148"/>
        <end position="2165"/>
    </location>
</feature>
<feature type="region of interest" description="Disordered" evidence="14">
    <location>
        <begin position="780"/>
        <end position="888"/>
    </location>
</feature>
<comment type="cofactor">
    <cofactor evidence="1">
        <name>Mg(2+)</name>
        <dbReference type="ChEBI" id="CHEBI:18420"/>
    </cofactor>
</comment>
<feature type="compositionally biased region" description="Low complexity" evidence="14">
    <location>
        <begin position="1306"/>
        <end position="1319"/>
    </location>
</feature>
<dbReference type="PANTHER" id="PTHR11081">
    <property type="entry name" value="FLAP ENDONUCLEASE FAMILY MEMBER"/>
    <property type="match status" value="1"/>
</dbReference>
<feature type="region of interest" description="Disordered" evidence="14">
    <location>
        <begin position="1409"/>
        <end position="1441"/>
    </location>
</feature>
<keyword evidence="18" id="KW-1185">Reference proteome</keyword>
<name>A0A9P7BAL0_RHOMI</name>
<proteinExistence type="inferred from homology"/>
<feature type="region of interest" description="Disordered" evidence="14">
    <location>
        <begin position="1303"/>
        <end position="1349"/>
    </location>
</feature>
<feature type="compositionally biased region" description="Basic and acidic residues" evidence="14">
    <location>
        <begin position="2323"/>
        <end position="2337"/>
    </location>
</feature>
<feature type="compositionally biased region" description="Polar residues" evidence="14">
    <location>
        <begin position="1916"/>
        <end position="1927"/>
    </location>
</feature>
<dbReference type="SUPFAM" id="SSF88723">
    <property type="entry name" value="PIN domain-like"/>
    <property type="match status" value="1"/>
</dbReference>
<feature type="region of interest" description="Disordered" evidence="14">
    <location>
        <begin position="1085"/>
        <end position="1268"/>
    </location>
</feature>
<dbReference type="GO" id="GO:0003677">
    <property type="term" value="F:DNA binding"/>
    <property type="evidence" value="ECO:0007669"/>
    <property type="project" value="UniProtKB-KW"/>
</dbReference>
<feature type="compositionally biased region" description="Polar residues" evidence="14">
    <location>
        <begin position="1962"/>
        <end position="1976"/>
    </location>
</feature>
<feature type="compositionally biased region" description="Polar residues" evidence="14">
    <location>
        <begin position="830"/>
        <end position="839"/>
    </location>
</feature>
<evidence type="ECO:0000256" key="8">
    <source>
        <dbReference type="ARBA" id="ARBA00022839"/>
    </source>
</evidence>
<dbReference type="GO" id="GO:0035312">
    <property type="term" value="F:5'-3' DNA exonuclease activity"/>
    <property type="evidence" value="ECO:0007669"/>
    <property type="project" value="InterPro"/>
</dbReference>
<feature type="compositionally biased region" description="Polar residues" evidence="14">
    <location>
        <begin position="2248"/>
        <end position="2262"/>
    </location>
</feature>
<evidence type="ECO:0000256" key="9">
    <source>
        <dbReference type="ARBA" id="ARBA00022842"/>
    </source>
</evidence>
<evidence type="ECO:0000256" key="1">
    <source>
        <dbReference type="ARBA" id="ARBA00001946"/>
    </source>
</evidence>
<keyword evidence="5" id="KW-0479">Metal-binding</keyword>
<feature type="compositionally biased region" description="Polar residues" evidence="14">
    <location>
        <begin position="349"/>
        <end position="361"/>
    </location>
</feature>
<dbReference type="CDD" id="cd09857">
    <property type="entry name" value="PIN_EXO1"/>
    <property type="match status" value="1"/>
</dbReference>
<feature type="compositionally biased region" description="Basic and acidic residues" evidence="14">
    <location>
        <begin position="1812"/>
        <end position="1830"/>
    </location>
</feature>
<organism evidence="17 18">
    <name type="scientific">Rhodotorula mucilaginosa</name>
    <name type="common">Yeast</name>
    <name type="synonym">Rhodotorula rubra</name>
    <dbReference type="NCBI Taxonomy" id="5537"/>
    <lineage>
        <taxon>Eukaryota</taxon>
        <taxon>Fungi</taxon>
        <taxon>Dikarya</taxon>
        <taxon>Basidiomycota</taxon>
        <taxon>Pucciniomycotina</taxon>
        <taxon>Microbotryomycetes</taxon>
        <taxon>Sporidiobolales</taxon>
        <taxon>Sporidiobolaceae</taxon>
        <taxon>Rhodotorula</taxon>
    </lineage>
</organism>
<feature type="compositionally biased region" description="Basic residues" evidence="14">
    <location>
        <begin position="663"/>
        <end position="675"/>
    </location>
</feature>
<feature type="region of interest" description="Disordered" evidence="14">
    <location>
        <begin position="1911"/>
        <end position="2473"/>
    </location>
</feature>
<feature type="compositionally biased region" description="Polar residues" evidence="14">
    <location>
        <begin position="1941"/>
        <end position="1952"/>
    </location>
</feature>
<evidence type="ECO:0000313" key="18">
    <source>
        <dbReference type="Proteomes" id="UP000777482"/>
    </source>
</evidence>
<evidence type="ECO:0000256" key="3">
    <source>
        <dbReference type="ARBA" id="ARBA00010563"/>
    </source>
</evidence>
<dbReference type="EMBL" id="PUHQ01000002">
    <property type="protein sequence ID" value="KAG0667269.1"/>
    <property type="molecule type" value="Genomic_DNA"/>
</dbReference>
<gene>
    <name evidence="17" type="primary">EXO1</name>
    <name evidence="17" type="ORF">C6P46_002681</name>
</gene>
<comment type="caution">
    <text evidence="17">The sequence shown here is derived from an EMBL/GenBank/DDBJ whole genome shotgun (WGS) entry which is preliminary data.</text>
</comment>
<evidence type="ECO:0000313" key="17">
    <source>
        <dbReference type="EMBL" id="KAG0667269.1"/>
    </source>
</evidence>
<evidence type="ECO:0000256" key="10">
    <source>
        <dbReference type="ARBA" id="ARBA00022881"/>
    </source>
</evidence>
<dbReference type="PANTHER" id="PTHR11081:SF65">
    <property type="entry name" value="DNA DAMAGE-INDUCIBLE PROTEIN DIN7-RELATED"/>
    <property type="match status" value="1"/>
</dbReference>
<dbReference type="InterPro" id="IPR006085">
    <property type="entry name" value="XPG_DNA_repair_N"/>
</dbReference>
<dbReference type="GO" id="GO:0017108">
    <property type="term" value="F:5'-flap endonuclease activity"/>
    <property type="evidence" value="ECO:0007669"/>
    <property type="project" value="TreeGrafter"/>
</dbReference>
<feature type="compositionally biased region" description="Basic residues" evidence="14">
    <location>
        <begin position="2379"/>
        <end position="2403"/>
    </location>
</feature>
<dbReference type="SMART" id="SM00484">
    <property type="entry name" value="XPGI"/>
    <property type="match status" value="1"/>
</dbReference>
<comment type="similarity">
    <text evidence="3">Belongs to the XPG/RAD2 endonuclease family. EXO1 subfamily.</text>
</comment>
<dbReference type="Proteomes" id="UP000777482">
    <property type="component" value="Unassembled WGS sequence"/>
</dbReference>
<dbReference type="SMART" id="SM00279">
    <property type="entry name" value="HhH2"/>
    <property type="match status" value="1"/>
</dbReference>
<feature type="compositionally biased region" description="Basic and acidic residues" evidence="14">
    <location>
        <begin position="1156"/>
        <end position="1171"/>
    </location>
</feature>
<evidence type="ECO:0000256" key="2">
    <source>
        <dbReference type="ARBA" id="ARBA00004123"/>
    </source>
</evidence>
<feature type="compositionally biased region" description="Polar residues" evidence="14">
    <location>
        <begin position="1516"/>
        <end position="1526"/>
    </location>
</feature>
<feature type="compositionally biased region" description="Polar residues" evidence="14">
    <location>
        <begin position="1362"/>
        <end position="1372"/>
    </location>
</feature>
<dbReference type="InterPro" id="IPR008918">
    <property type="entry name" value="HhH2"/>
</dbReference>
<dbReference type="InterPro" id="IPR006086">
    <property type="entry name" value="XPG-I_dom"/>
</dbReference>
<dbReference type="Pfam" id="PF00752">
    <property type="entry name" value="XPG_N"/>
    <property type="match status" value="1"/>
</dbReference>
<feature type="compositionally biased region" description="Low complexity" evidence="14">
    <location>
        <begin position="1580"/>
        <end position="1597"/>
    </location>
</feature>
<reference evidence="17 18" key="1">
    <citation type="submission" date="2020-11" db="EMBL/GenBank/DDBJ databases">
        <title>Kefir isolates.</title>
        <authorList>
            <person name="Marcisauskas S."/>
            <person name="Kim Y."/>
            <person name="Blasche S."/>
        </authorList>
    </citation>
    <scope>NUCLEOTIDE SEQUENCE [LARGE SCALE GENOMIC DNA]</scope>
    <source>
        <strain evidence="17 18">KR</strain>
    </source>
</reference>
<dbReference type="InterPro" id="IPR029060">
    <property type="entry name" value="PIN-like_dom_sf"/>
</dbReference>
<feature type="compositionally biased region" description="Basic and acidic residues" evidence="14">
    <location>
        <begin position="1179"/>
        <end position="1193"/>
    </location>
</feature>
<keyword evidence="9" id="KW-0460">Magnesium</keyword>
<dbReference type="GO" id="GO:0046872">
    <property type="term" value="F:metal ion binding"/>
    <property type="evidence" value="ECO:0007669"/>
    <property type="project" value="UniProtKB-KW"/>
</dbReference>
<dbReference type="Gene3D" id="3.40.50.1010">
    <property type="entry name" value="5'-nuclease"/>
    <property type="match status" value="1"/>
</dbReference>
<keyword evidence="4" id="KW-0540">Nuclease</keyword>
<feature type="compositionally biased region" description="Pro residues" evidence="14">
    <location>
        <begin position="2413"/>
        <end position="2429"/>
    </location>
</feature>
<dbReference type="Pfam" id="PF00867">
    <property type="entry name" value="XPG_I"/>
    <property type="match status" value="1"/>
</dbReference>
<dbReference type="FunFam" id="3.40.50.1010:FF:000002">
    <property type="entry name" value="Exonuclease 1, putative"/>
    <property type="match status" value="1"/>
</dbReference>
<keyword evidence="8" id="KW-0269">Exonuclease</keyword>
<keyword evidence="12" id="KW-0234">DNA repair</keyword>
<keyword evidence="6" id="KW-0227">DNA damage</keyword>
<dbReference type="InterPro" id="IPR044752">
    <property type="entry name" value="PIN-like_EXO1"/>
</dbReference>
<feature type="compositionally biased region" description="Basic and acidic residues" evidence="14">
    <location>
        <begin position="1218"/>
        <end position="1227"/>
    </location>
</feature>
<feature type="compositionally biased region" description="Basic residues" evidence="14">
    <location>
        <begin position="1929"/>
        <end position="1940"/>
    </location>
</feature>
<feature type="compositionally biased region" description="Basic and acidic residues" evidence="14">
    <location>
        <begin position="1600"/>
        <end position="1613"/>
    </location>
</feature>
<dbReference type="PROSITE" id="PS00842">
    <property type="entry name" value="XPG_2"/>
    <property type="match status" value="1"/>
</dbReference>
<feature type="compositionally biased region" description="Pro residues" evidence="14">
    <location>
        <begin position="793"/>
        <end position="803"/>
    </location>
</feature>
<dbReference type="OrthoDB" id="26491at2759"/>
<dbReference type="InterPro" id="IPR036279">
    <property type="entry name" value="5-3_exonuclease_C_sf"/>
</dbReference>
<feature type="compositionally biased region" description="Low complexity" evidence="14">
    <location>
        <begin position="2049"/>
        <end position="2080"/>
    </location>
</feature>
<protein>
    <submittedName>
        <fullName evidence="17">Rad2 nuclease</fullName>
    </submittedName>
</protein>
<keyword evidence="10" id="KW-0267">Excision nuclease</keyword>
<dbReference type="SMART" id="SM00485">
    <property type="entry name" value="XPGN"/>
    <property type="match status" value="1"/>
</dbReference>
<evidence type="ECO:0000259" key="16">
    <source>
        <dbReference type="SMART" id="SM00485"/>
    </source>
</evidence>
<feature type="compositionally biased region" description="Basic and acidic residues" evidence="14">
    <location>
        <begin position="523"/>
        <end position="548"/>
    </location>
</feature>
<feature type="compositionally biased region" description="Low complexity" evidence="14">
    <location>
        <begin position="871"/>
        <end position="888"/>
    </location>
</feature>
<dbReference type="GO" id="GO:0006281">
    <property type="term" value="P:DNA repair"/>
    <property type="evidence" value="ECO:0007669"/>
    <property type="project" value="UniProtKB-KW"/>
</dbReference>
<feature type="region of interest" description="Disordered" evidence="14">
    <location>
        <begin position="1476"/>
        <end position="1785"/>
    </location>
</feature>
<evidence type="ECO:0000256" key="14">
    <source>
        <dbReference type="SAM" id="MobiDB-lite"/>
    </source>
</evidence>
<evidence type="ECO:0000256" key="12">
    <source>
        <dbReference type="ARBA" id="ARBA00023204"/>
    </source>
</evidence>
<feature type="compositionally biased region" description="Polar residues" evidence="14">
    <location>
        <begin position="1669"/>
        <end position="1685"/>
    </location>
</feature>
<dbReference type="InterPro" id="IPR019974">
    <property type="entry name" value="XPG_CS"/>
</dbReference>